<keyword evidence="3 7" id="KW-0808">Transferase</keyword>
<keyword evidence="1 7" id="KW-0820">tRNA-binding</keyword>
<dbReference type="Pfam" id="PF02005">
    <property type="entry name" value="TRM"/>
    <property type="match status" value="1"/>
</dbReference>
<dbReference type="GO" id="GO:0000049">
    <property type="term" value="F:tRNA binding"/>
    <property type="evidence" value="ECO:0007669"/>
    <property type="project" value="UniProtKB-UniRule"/>
</dbReference>
<dbReference type="InterPro" id="IPR029063">
    <property type="entry name" value="SAM-dependent_MTases_sf"/>
</dbReference>
<dbReference type="Proteomes" id="UP000236370">
    <property type="component" value="Unassembled WGS sequence"/>
</dbReference>
<dbReference type="GO" id="GO:0008033">
    <property type="term" value="P:tRNA processing"/>
    <property type="evidence" value="ECO:0007669"/>
    <property type="project" value="UniProtKB-UniRule"/>
</dbReference>
<evidence type="ECO:0000256" key="5">
    <source>
        <dbReference type="ARBA" id="ARBA00022694"/>
    </source>
</evidence>
<dbReference type="GO" id="GO:0032259">
    <property type="term" value="P:methylation"/>
    <property type="evidence" value="ECO:0007669"/>
    <property type="project" value="UniProtKB-UniRule"/>
</dbReference>
<keyword evidence="2 7" id="KW-0489">Methyltransferase</keyword>
<comment type="caution">
    <text evidence="8">The sequence shown here is derived from an EMBL/GenBank/DDBJ whole genome shotgun (WGS) entry which is preliminary data.</text>
</comment>
<dbReference type="PROSITE" id="PS51626">
    <property type="entry name" value="SAM_MT_TRM1"/>
    <property type="match status" value="1"/>
</dbReference>
<keyword evidence="6 7" id="KW-0694">RNA-binding</keyword>
<evidence type="ECO:0000256" key="4">
    <source>
        <dbReference type="ARBA" id="ARBA00022691"/>
    </source>
</evidence>
<dbReference type="Gene3D" id="3.40.50.150">
    <property type="entry name" value="Vaccinia Virus protein VP39"/>
    <property type="match status" value="1"/>
</dbReference>
<protein>
    <submittedName>
        <fullName evidence="8">TRMT1 isoform 11</fullName>
    </submittedName>
</protein>
<feature type="non-terminal residue" evidence="8">
    <location>
        <position position="145"/>
    </location>
</feature>
<dbReference type="AlphaFoldDB" id="A0A2J8LV21"/>
<evidence type="ECO:0000256" key="7">
    <source>
        <dbReference type="PROSITE-ProRule" id="PRU00958"/>
    </source>
</evidence>
<dbReference type="InterPro" id="IPR002905">
    <property type="entry name" value="Trm1"/>
</dbReference>
<dbReference type="GO" id="GO:0016423">
    <property type="term" value="F:tRNA (guanine) methyltransferase activity"/>
    <property type="evidence" value="ECO:0007669"/>
    <property type="project" value="InterPro"/>
</dbReference>
<evidence type="ECO:0000313" key="9">
    <source>
        <dbReference type="Proteomes" id="UP000236370"/>
    </source>
</evidence>
<comment type="similarity">
    <text evidence="7">Belongs to the class I-like SAM-binding methyltransferase superfamily. Trm1 family.</text>
</comment>
<evidence type="ECO:0000313" key="8">
    <source>
        <dbReference type="EMBL" id="PNI51124.1"/>
    </source>
</evidence>
<sequence>MQGSSLWLSLTFRSARVLSRARFFEWQSPGLPNTAAMENGTGPYGEERPREVQETTVTEGAAKIAFPSANEVFYNPVQEFNRDLTCAVITEFARIQLGAKGIQSEWRSRLLVGGGHTSLSPCLGSSAAQIQRGFSHIAGPGFCSF</sequence>
<proteinExistence type="inferred from homology"/>
<evidence type="ECO:0000256" key="2">
    <source>
        <dbReference type="ARBA" id="ARBA00022603"/>
    </source>
</evidence>
<reference evidence="8 9" key="1">
    <citation type="submission" date="2017-12" db="EMBL/GenBank/DDBJ databases">
        <title>High-resolution comparative analysis of great ape genomes.</title>
        <authorList>
            <person name="Pollen A."/>
            <person name="Hastie A."/>
            <person name="Hormozdiari F."/>
            <person name="Dougherty M."/>
            <person name="Liu R."/>
            <person name="Chaisson M."/>
            <person name="Hoppe E."/>
            <person name="Hill C."/>
            <person name="Pang A."/>
            <person name="Hillier L."/>
            <person name="Baker C."/>
            <person name="Armstrong J."/>
            <person name="Shendure J."/>
            <person name="Paten B."/>
            <person name="Wilson R."/>
            <person name="Chao H."/>
            <person name="Schneider V."/>
            <person name="Ventura M."/>
            <person name="Kronenberg Z."/>
            <person name="Murali S."/>
            <person name="Gordon D."/>
            <person name="Cantsilieris S."/>
            <person name="Munson K."/>
            <person name="Nelson B."/>
            <person name="Raja A."/>
            <person name="Underwood J."/>
            <person name="Diekhans M."/>
            <person name="Fiddes I."/>
            <person name="Haussler D."/>
            <person name="Eichler E."/>
        </authorList>
    </citation>
    <scope>NUCLEOTIDE SEQUENCE [LARGE SCALE GENOMIC DNA]</scope>
    <source>
        <strain evidence="8">Yerkes chimp pedigree #C0471</strain>
    </source>
</reference>
<evidence type="ECO:0000256" key="1">
    <source>
        <dbReference type="ARBA" id="ARBA00022555"/>
    </source>
</evidence>
<accession>A0A2J8LV21</accession>
<dbReference type="EMBL" id="NBAG03000278">
    <property type="protein sequence ID" value="PNI51124.1"/>
    <property type="molecule type" value="Genomic_DNA"/>
</dbReference>
<name>A0A2J8LV21_PANTR</name>
<evidence type="ECO:0000256" key="6">
    <source>
        <dbReference type="ARBA" id="ARBA00022884"/>
    </source>
</evidence>
<evidence type="ECO:0000256" key="3">
    <source>
        <dbReference type="ARBA" id="ARBA00022679"/>
    </source>
</evidence>
<organism evidence="8 9">
    <name type="scientific">Pan troglodytes</name>
    <name type="common">Chimpanzee</name>
    <dbReference type="NCBI Taxonomy" id="9598"/>
    <lineage>
        <taxon>Eukaryota</taxon>
        <taxon>Metazoa</taxon>
        <taxon>Chordata</taxon>
        <taxon>Craniata</taxon>
        <taxon>Vertebrata</taxon>
        <taxon>Euteleostomi</taxon>
        <taxon>Mammalia</taxon>
        <taxon>Eutheria</taxon>
        <taxon>Euarchontoglires</taxon>
        <taxon>Primates</taxon>
        <taxon>Haplorrhini</taxon>
        <taxon>Catarrhini</taxon>
        <taxon>Hominidae</taxon>
        <taxon>Pan</taxon>
    </lineage>
</organism>
<keyword evidence="5 7" id="KW-0819">tRNA processing</keyword>
<keyword evidence="4 7" id="KW-0949">S-adenosyl-L-methionine</keyword>
<gene>
    <name evidence="8" type="ORF">CK820_G0026346</name>
</gene>